<proteinExistence type="predicted"/>
<organism evidence="1 2">
    <name type="scientific">Plasmopara halstedii</name>
    <name type="common">Downy mildew of sunflower</name>
    <dbReference type="NCBI Taxonomy" id="4781"/>
    <lineage>
        <taxon>Eukaryota</taxon>
        <taxon>Sar</taxon>
        <taxon>Stramenopiles</taxon>
        <taxon>Oomycota</taxon>
        <taxon>Peronosporomycetes</taxon>
        <taxon>Peronosporales</taxon>
        <taxon>Peronosporaceae</taxon>
        <taxon>Plasmopara</taxon>
    </lineage>
</organism>
<evidence type="ECO:0000313" key="1">
    <source>
        <dbReference type="EMBL" id="CEG42101.1"/>
    </source>
</evidence>
<name>A0A0P1AM38_PLAHL</name>
<reference evidence="2" key="1">
    <citation type="submission" date="2014-09" db="EMBL/GenBank/DDBJ databases">
        <authorList>
            <person name="Sharma Rahul"/>
            <person name="Thines Marco"/>
        </authorList>
    </citation>
    <scope>NUCLEOTIDE SEQUENCE [LARGE SCALE GENOMIC DNA]</scope>
</reference>
<dbReference type="RefSeq" id="XP_024578470.1">
    <property type="nucleotide sequence ID" value="XM_024727944.1"/>
</dbReference>
<dbReference type="AlphaFoldDB" id="A0A0P1AM38"/>
<dbReference type="EMBL" id="CCYD01000610">
    <property type="protein sequence ID" value="CEG42101.1"/>
    <property type="molecule type" value="Genomic_DNA"/>
</dbReference>
<keyword evidence="2" id="KW-1185">Reference proteome</keyword>
<evidence type="ECO:0000313" key="2">
    <source>
        <dbReference type="Proteomes" id="UP000054928"/>
    </source>
</evidence>
<dbReference type="GeneID" id="36407460"/>
<dbReference type="Proteomes" id="UP000054928">
    <property type="component" value="Unassembled WGS sequence"/>
</dbReference>
<sequence length="228" mass="26048">MLQIPSLGMLRRKMRSVTLDTKCTLDNCTECSSSPTTTDARAGGSLQRESQALCTKEASTRYAKILSLPALYNLCGRRQDGFVNEIFTVFSDQYDWFDRFPYFALLLHKQQTPFPFSDADNIGKNHRRARNEPQSHLWRKSGSASRAYAALSATVGVTFNEGASDYIVCFDRLDLSQATLHTTAKPSYMSLQIHQRAQRAPKELLSDSASQEYRLRMDQLRFWKQYFS</sequence>
<accession>A0A0P1AM38</accession>
<protein>
    <submittedName>
        <fullName evidence="1">Uncharacterized protein</fullName>
    </submittedName>
</protein>